<dbReference type="GO" id="GO:0019888">
    <property type="term" value="F:protein phosphatase regulator activity"/>
    <property type="evidence" value="ECO:0007669"/>
    <property type="project" value="TreeGrafter"/>
</dbReference>
<dbReference type="GO" id="GO:0005829">
    <property type="term" value="C:cytosol"/>
    <property type="evidence" value="ECO:0007669"/>
    <property type="project" value="TreeGrafter"/>
</dbReference>
<dbReference type="InterPro" id="IPR007587">
    <property type="entry name" value="SAPS"/>
</dbReference>
<feature type="compositionally biased region" description="Basic and acidic residues" evidence="3">
    <location>
        <begin position="804"/>
        <end position="814"/>
    </location>
</feature>
<keyword evidence="2" id="KW-0131">Cell cycle</keyword>
<protein>
    <submittedName>
        <fullName evidence="4">SIT4 phosphatase-associated protein-domain-containing protein</fullName>
    </submittedName>
</protein>
<dbReference type="Pfam" id="PF04499">
    <property type="entry name" value="SAPS"/>
    <property type="match status" value="1"/>
</dbReference>
<dbReference type="STRING" id="56484.A0A1Y2FH00"/>
<dbReference type="SUPFAM" id="SSF48371">
    <property type="entry name" value="ARM repeat"/>
    <property type="match status" value="1"/>
</dbReference>
<dbReference type="PANTHER" id="PTHR12634">
    <property type="entry name" value="SIT4 YEAST -ASSOCIATING PROTEIN-RELATED"/>
    <property type="match status" value="1"/>
</dbReference>
<feature type="compositionally biased region" description="Acidic residues" evidence="3">
    <location>
        <begin position="880"/>
        <end position="889"/>
    </location>
</feature>
<feature type="region of interest" description="Disordered" evidence="3">
    <location>
        <begin position="399"/>
        <end position="475"/>
    </location>
</feature>
<comment type="caution">
    <text evidence="4">The sequence shown here is derived from an EMBL/GenBank/DDBJ whole genome shotgun (WGS) entry which is preliminary data.</text>
</comment>
<dbReference type="AlphaFoldDB" id="A0A1Y2FH00"/>
<evidence type="ECO:0000313" key="5">
    <source>
        <dbReference type="Proteomes" id="UP000193685"/>
    </source>
</evidence>
<feature type="region of interest" description="Disordered" evidence="3">
    <location>
        <begin position="717"/>
        <end position="746"/>
    </location>
</feature>
<dbReference type="InterPro" id="IPR016024">
    <property type="entry name" value="ARM-type_fold"/>
</dbReference>
<dbReference type="RefSeq" id="XP_040725809.1">
    <property type="nucleotide sequence ID" value="XM_040866908.1"/>
</dbReference>
<dbReference type="PANTHER" id="PTHR12634:SF8">
    <property type="entry name" value="FIERY MOUNTAIN, ISOFORM D"/>
    <property type="match status" value="1"/>
</dbReference>
<feature type="region of interest" description="Disordered" evidence="3">
    <location>
        <begin position="775"/>
        <end position="912"/>
    </location>
</feature>
<evidence type="ECO:0000313" key="4">
    <source>
        <dbReference type="EMBL" id="ORY83228.1"/>
    </source>
</evidence>
<sequence length="912" mass="102584">MFWKYGGFGFRETCGIEALLEKPAHEVTLEQVLDEEDLLQEIKNHHARLLDYLRQEHIIQRLLQLIIEDYTDDPSKSFKYAFVACEILSCEVWSICETVFEHPRLLEMFWGFLDSEPPLNPLRASYFTKVNEKFLEKKTDEMIPFVQSVPNVLEKILKHSDTSAIMDLLLKIISMEKTEVGAGIVEWLYDEGLLNSLLKQLKPDVDPDIQTTVSDVIKAIIAISANSNDPGVIGPNALSRNLVSEDTMSTLVRHMIQPVEAGSNASLTTGVSIVIELIRKNNSDYDATPIMALAYSQQPPTSRDPIYLGTMLRIFAGAIQEFQALLLAPRNVKRIKTSGYGEIESLGFERFRICELYAELLHCSNMALLNDPRGEDVVRERDAERERLKQIQVKLREEERRANAALNAKRTPSRSRSRASLPRQSMDSERASEEEKEAIAPTRPRGHERRGSIEQEGMPYLPESKLHKHGISPGHAKEQQELEMMADIGPQDHEVRTPDLPQEGFHLEADTSSGKPVLSTLLAEATTNAGADSVEADDEDNLPTPRAAAPPSDADTVSITSSNSQEMQPFDPVVGDFLKMQFMQQRVISTILDLFFKFPWNNFLHNVVYDVVQQIFNGPMDRGYNRVLAIDMFVQGQLCEKIVAGQQSSDSHVAGDGVRLGYMGHLTLIADEVVKFSERYPPQSISPLIHERLTSQAWVDFVNTTLAETRARDAAILGGERPPMPSQTMPSVGWDMPGAEEDDEELQRRMGQFNMNDEAEGSDQFANYISQQISNEGGDKFESSDEEDEDDDGESNDWINARNDFARAREYDRYEEADDEQVENMSDEGQGALLEPDEGYPEERLIMVDPEPGQEREVEAAGEDEIAAGMHAKDDSLPLSEDEEEDDEDNTKRRQAQAASPAIDRSKIDLDL</sequence>
<feature type="compositionally biased region" description="Acidic residues" evidence="3">
    <location>
        <begin position="815"/>
        <end position="826"/>
    </location>
</feature>
<accession>A0A1Y2FH00</accession>
<dbReference type="EMBL" id="MCFI01000008">
    <property type="protein sequence ID" value="ORY83228.1"/>
    <property type="molecule type" value="Genomic_DNA"/>
</dbReference>
<feature type="compositionally biased region" description="Acidic residues" evidence="3">
    <location>
        <begin position="784"/>
        <end position="795"/>
    </location>
</feature>
<dbReference type="GO" id="GO:0005634">
    <property type="term" value="C:nucleus"/>
    <property type="evidence" value="ECO:0007669"/>
    <property type="project" value="TreeGrafter"/>
</dbReference>
<feature type="region of interest" description="Disordered" evidence="3">
    <location>
        <begin position="529"/>
        <end position="567"/>
    </location>
</feature>
<dbReference type="GeneID" id="63783507"/>
<dbReference type="OrthoDB" id="295029at2759"/>
<proteinExistence type="inferred from homology"/>
<evidence type="ECO:0000256" key="2">
    <source>
        <dbReference type="ARBA" id="ARBA00023306"/>
    </source>
</evidence>
<dbReference type="GO" id="GO:0019903">
    <property type="term" value="F:protein phosphatase binding"/>
    <property type="evidence" value="ECO:0007669"/>
    <property type="project" value="InterPro"/>
</dbReference>
<evidence type="ECO:0000256" key="3">
    <source>
        <dbReference type="SAM" id="MobiDB-lite"/>
    </source>
</evidence>
<organism evidence="4 5">
    <name type="scientific">Protomyces lactucae-debilis</name>
    <dbReference type="NCBI Taxonomy" id="2754530"/>
    <lineage>
        <taxon>Eukaryota</taxon>
        <taxon>Fungi</taxon>
        <taxon>Dikarya</taxon>
        <taxon>Ascomycota</taxon>
        <taxon>Taphrinomycotina</taxon>
        <taxon>Taphrinomycetes</taxon>
        <taxon>Taphrinales</taxon>
        <taxon>Protomycetaceae</taxon>
        <taxon>Protomyces</taxon>
    </lineage>
</organism>
<feature type="compositionally biased region" description="Polar residues" evidence="3">
    <location>
        <begin position="555"/>
        <end position="567"/>
    </location>
</feature>
<gene>
    <name evidence="4" type="ORF">BCR37DRAFT_299874</name>
</gene>
<reference evidence="4 5" key="1">
    <citation type="submission" date="2016-07" db="EMBL/GenBank/DDBJ databases">
        <title>Pervasive Adenine N6-methylation of Active Genes in Fungi.</title>
        <authorList>
            <consortium name="DOE Joint Genome Institute"/>
            <person name="Mondo S.J."/>
            <person name="Dannebaum R.O."/>
            <person name="Kuo R.C."/>
            <person name="Labutti K."/>
            <person name="Haridas S."/>
            <person name="Kuo A."/>
            <person name="Salamov A."/>
            <person name="Ahrendt S.R."/>
            <person name="Lipzen A."/>
            <person name="Sullivan W."/>
            <person name="Andreopoulos W.B."/>
            <person name="Clum A."/>
            <person name="Lindquist E."/>
            <person name="Daum C."/>
            <person name="Ramamoorthy G.K."/>
            <person name="Gryganskyi A."/>
            <person name="Culley D."/>
            <person name="Magnuson J.K."/>
            <person name="James T.Y."/>
            <person name="O'Malley M.A."/>
            <person name="Stajich J.E."/>
            <person name="Spatafora J.W."/>
            <person name="Visel A."/>
            <person name="Grigoriev I.V."/>
        </authorList>
    </citation>
    <scope>NUCLEOTIDE SEQUENCE [LARGE SCALE GENOMIC DNA]</scope>
    <source>
        <strain evidence="4 5">12-1054</strain>
    </source>
</reference>
<dbReference type="Proteomes" id="UP000193685">
    <property type="component" value="Unassembled WGS sequence"/>
</dbReference>
<name>A0A1Y2FH00_PROLT</name>
<comment type="similarity">
    <text evidence="1">Belongs to the SAPS family.</text>
</comment>
<keyword evidence="5" id="KW-1185">Reference proteome</keyword>
<evidence type="ECO:0000256" key="1">
    <source>
        <dbReference type="ARBA" id="ARBA00006180"/>
    </source>
</evidence>
<dbReference type="OMA" id="ECKSHNP"/>